<dbReference type="InterPro" id="IPR019251">
    <property type="entry name" value="DUF2231_TM"/>
</dbReference>
<name>A0ABZ1RE73_9ACTN</name>
<proteinExistence type="predicted"/>
<accession>A0ABZ1RE73</accession>
<evidence type="ECO:0000313" key="3">
    <source>
        <dbReference type="EMBL" id="WUO44769.1"/>
    </source>
</evidence>
<gene>
    <name evidence="3" type="ORF">OHU17_02565</name>
</gene>
<feature type="transmembrane region" description="Helical" evidence="1">
    <location>
        <begin position="130"/>
        <end position="150"/>
    </location>
</feature>
<keyword evidence="1" id="KW-0472">Membrane</keyword>
<keyword evidence="1" id="KW-0812">Transmembrane</keyword>
<dbReference type="Proteomes" id="UP001432075">
    <property type="component" value="Chromosome"/>
</dbReference>
<reference evidence="3" key="1">
    <citation type="submission" date="2022-10" db="EMBL/GenBank/DDBJ databases">
        <title>The complete genomes of actinobacterial strains from the NBC collection.</title>
        <authorList>
            <person name="Joergensen T.S."/>
            <person name="Alvarez Arevalo M."/>
            <person name="Sterndorff E.B."/>
            <person name="Faurdal D."/>
            <person name="Vuksanovic O."/>
            <person name="Mourched A.-S."/>
            <person name="Charusanti P."/>
            <person name="Shaw S."/>
            <person name="Blin K."/>
            <person name="Weber T."/>
        </authorList>
    </citation>
    <scope>NUCLEOTIDE SEQUENCE</scope>
    <source>
        <strain evidence="3">NBC_00283</strain>
    </source>
</reference>
<organism evidence="3 4">
    <name type="scientific">Streptomyces goshikiensis</name>
    <dbReference type="NCBI Taxonomy" id="1942"/>
    <lineage>
        <taxon>Bacteria</taxon>
        <taxon>Bacillati</taxon>
        <taxon>Actinomycetota</taxon>
        <taxon>Actinomycetes</taxon>
        <taxon>Kitasatosporales</taxon>
        <taxon>Streptomycetaceae</taxon>
        <taxon>Streptomyces</taxon>
    </lineage>
</organism>
<feature type="transmembrane region" description="Helical" evidence="1">
    <location>
        <begin position="162"/>
        <end position="183"/>
    </location>
</feature>
<protein>
    <recommendedName>
        <fullName evidence="2">DUF2231 domain-containing protein</fullName>
    </recommendedName>
</protein>
<dbReference type="EMBL" id="CP108057">
    <property type="protein sequence ID" value="WUO44769.1"/>
    <property type="molecule type" value="Genomic_DNA"/>
</dbReference>
<keyword evidence="1" id="KW-1133">Transmembrane helix</keyword>
<feature type="domain" description="DUF2231" evidence="2">
    <location>
        <begin position="67"/>
        <end position="187"/>
    </location>
</feature>
<evidence type="ECO:0000259" key="2">
    <source>
        <dbReference type="Pfam" id="PF09990"/>
    </source>
</evidence>
<keyword evidence="4" id="KW-1185">Reference proteome</keyword>
<evidence type="ECO:0000256" key="1">
    <source>
        <dbReference type="SAM" id="Phobius"/>
    </source>
</evidence>
<dbReference type="Pfam" id="PF09990">
    <property type="entry name" value="DUF2231"/>
    <property type="match status" value="1"/>
</dbReference>
<evidence type="ECO:0000313" key="4">
    <source>
        <dbReference type="Proteomes" id="UP001432075"/>
    </source>
</evidence>
<dbReference type="RefSeq" id="WP_328775101.1">
    <property type="nucleotide sequence ID" value="NZ_CP108057.1"/>
</dbReference>
<feature type="transmembrane region" description="Helical" evidence="1">
    <location>
        <begin position="97"/>
        <end position="118"/>
    </location>
</feature>
<sequence length="205" mass="20910">MNSYIDDSTPGPERASALERASERWLGAVSGIEETTAADPVIRGLQRGIRALPLGRIRGLLRGGPLGHPAHPLLVEVPMGCWMSAALLDAVPGAHRAATVLTAAGLVGVAPAAAAGWADWAELPPRQARVGVAHAAANAAAVACYTISLADRLRRRSARGRLWSLAGLGAVAVSGALGGHIAYSGRLEAVDSTPAPAPGPVLVRP</sequence>